<gene>
    <name evidence="1" type="ORF">R3I93_022809</name>
</gene>
<name>A0AAN9C5I7_9TELE</name>
<comment type="caution">
    <text evidence="1">The sequence shown here is derived from an EMBL/GenBank/DDBJ whole genome shotgun (WGS) entry which is preliminary data.</text>
</comment>
<dbReference type="EMBL" id="JAYKXH010000025">
    <property type="protein sequence ID" value="KAK7121836.1"/>
    <property type="molecule type" value="Genomic_DNA"/>
</dbReference>
<sequence>MTSMEEFDILMSGTHKNFNTILDSKGGISESDISNLKEGDLILRPMEIKGPFYHVGIYCEKSEVVDFAAKLNTPQTGLTGLMSASTAYVNGV</sequence>
<keyword evidence="2" id="KW-1185">Reference proteome</keyword>
<organism evidence="1 2">
    <name type="scientific">Phoxinus phoxinus</name>
    <name type="common">Eurasian minnow</name>
    <dbReference type="NCBI Taxonomy" id="58324"/>
    <lineage>
        <taxon>Eukaryota</taxon>
        <taxon>Metazoa</taxon>
        <taxon>Chordata</taxon>
        <taxon>Craniata</taxon>
        <taxon>Vertebrata</taxon>
        <taxon>Euteleostomi</taxon>
        <taxon>Actinopterygii</taxon>
        <taxon>Neopterygii</taxon>
        <taxon>Teleostei</taxon>
        <taxon>Ostariophysi</taxon>
        <taxon>Cypriniformes</taxon>
        <taxon>Leuciscidae</taxon>
        <taxon>Phoxininae</taxon>
        <taxon>Phoxinus</taxon>
    </lineage>
</organism>
<reference evidence="1 2" key="1">
    <citation type="submission" date="2024-02" db="EMBL/GenBank/DDBJ databases">
        <title>Chromosome-level genome assembly of the Eurasian Minnow (Phoxinus phoxinus).</title>
        <authorList>
            <person name="Oriowo T.O."/>
            <person name="Martin S."/>
            <person name="Stange M."/>
            <person name="Chrysostomakis Y."/>
            <person name="Brown T."/>
            <person name="Winkler S."/>
            <person name="Kukowka S."/>
            <person name="Myers E.W."/>
            <person name="Bohne A."/>
        </authorList>
    </citation>
    <scope>NUCLEOTIDE SEQUENCE [LARGE SCALE GENOMIC DNA]</scope>
    <source>
        <strain evidence="1">ZFMK-TIS-60720</strain>
        <tissue evidence="1">Whole Organism</tissue>
    </source>
</reference>
<evidence type="ECO:0000313" key="1">
    <source>
        <dbReference type="EMBL" id="KAK7121836.1"/>
    </source>
</evidence>
<proteinExistence type="predicted"/>
<accession>A0AAN9C5I7</accession>
<dbReference type="AlphaFoldDB" id="A0AAN9C5I7"/>
<dbReference type="Proteomes" id="UP001364617">
    <property type="component" value="Unassembled WGS sequence"/>
</dbReference>
<evidence type="ECO:0000313" key="2">
    <source>
        <dbReference type="Proteomes" id="UP001364617"/>
    </source>
</evidence>
<protein>
    <submittedName>
        <fullName evidence="1">Uncharacterized protein</fullName>
    </submittedName>
</protein>